<dbReference type="STRING" id="1479485.DA73_0208495"/>
<feature type="region of interest" description="Disordered" evidence="1">
    <location>
        <begin position="89"/>
        <end position="113"/>
    </location>
</feature>
<dbReference type="AlphaFoldDB" id="A0A0C1RCJ3"/>
<gene>
    <name evidence="2" type="ORF">DA73_0208495</name>
</gene>
<name>A0A0C1RCJ3_9CYAN</name>
<proteinExistence type="predicted"/>
<evidence type="ECO:0000313" key="2">
    <source>
        <dbReference type="EMBL" id="KIE13368.1"/>
    </source>
</evidence>
<organism evidence="2">
    <name type="scientific">Tolypothrix bouteillei VB521301</name>
    <dbReference type="NCBI Taxonomy" id="1479485"/>
    <lineage>
        <taxon>Bacteria</taxon>
        <taxon>Bacillati</taxon>
        <taxon>Cyanobacteriota</taxon>
        <taxon>Cyanophyceae</taxon>
        <taxon>Nostocales</taxon>
        <taxon>Tolypothrichaceae</taxon>
        <taxon>Tolypothrix</taxon>
    </lineage>
</organism>
<protein>
    <submittedName>
        <fullName evidence="2">Uncharacterized protein</fullName>
    </submittedName>
</protein>
<accession>A0A0C1RCJ3</accession>
<dbReference type="EMBL" id="JHEG02000019">
    <property type="protein sequence ID" value="KIE13368.1"/>
    <property type="molecule type" value="Genomic_DNA"/>
</dbReference>
<comment type="caution">
    <text evidence="2">The sequence shown here is derived from an EMBL/GenBank/DDBJ whole genome shotgun (WGS) entry which is preliminary data.</text>
</comment>
<evidence type="ECO:0000256" key="1">
    <source>
        <dbReference type="SAM" id="MobiDB-lite"/>
    </source>
</evidence>
<sequence length="113" mass="12705">MVYSISHFTAIFRSIDHTSRDAMPCALTYSQYLCQNALTLERRYSNQYEDKKPGFSDSKSSIFRKLKLKKSGFWEYCTDALEKWTAGATTGGTQSSRLNGGNPPKFAIGGFPQ</sequence>
<reference evidence="2" key="1">
    <citation type="journal article" date="2015" name="Genome Announc.">
        <title>Draft Genome Sequence of Tolypothrix boutellei Strain VB521301.</title>
        <authorList>
            <person name="Chandrababunaidu M.M."/>
            <person name="Singh D."/>
            <person name="Sen D."/>
            <person name="Bhan S."/>
            <person name="Das S."/>
            <person name="Gupta A."/>
            <person name="Adhikary S.P."/>
            <person name="Tripathy S."/>
        </authorList>
    </citation>
    <scope>NUCLEOTIDE SEQUENCE</scope>
    <source>
        <strain evidence="2">VB521301</strain>
    </source>
</reference>